<reference evidence="3" key="1">
    <citation type="journal article" date="2017" name="Nature">
        <title>The genome of Chenopodium quinoa.</title>
        <authorList>
            <person name="Jarvis D.E."/>
            <person name="Ho Y.S."/>
            <person name="Lightfoot D.J."/>
            <person name="Schmoeckel S.M."/>
            <person name="Li B."/>
            <person name="Borm T.J.A."/>
            <person name="Ohyanagi H."/>
            <person name="Mineta K."/>
            <person name="Michell C.T."/>
            <person name="Saber N."/>
            <person name="Kharbatia N.M."/>
            <person name="Rupper R.R."/>
            <person name="Sharp A.R."/>
            <person name="Dally N."/>
            <person name="Boughton B.A."/>
            <person name="Woo Y.H."/>
            <person name="Gao G."/>
            <person name="Schijlen E.G.W.M."/>
            <person name="Guo X."/>
            <person name="Momin A.A."/>
            <person name="Negrao S."/>
            <person name="Al-Babili S."/>
            <person name="Gehring C."/>
            <person name="Roessner U."/>
            <person name="Jung C."/>
            <person name="Murphy K."/>
            <person name="Arold S.T."/>
            <person name="Gojobori T."/>
            <person name="van der Linden C.G."/>
            <person name="van Loo E.N."/>
            <person name="Jellen E.N."/>
            <person name="Maughan P.J."/>
            <person name="Tester M."/>
        </authorList>
    </citation>
    <scope>NUCLEOTIDE SEQUENCE [LARGE SCALE GENOMIC DNA]</scope>
    <source>
        <strain evidence="3">cv. PI 614886</strain>
    </source>
</reference>
<dbReference type="InterPro" id="IPR014729">
    <property type="entry name" value="Rossmann-like_a/b/a_fold"/>
</dbReference>
<feature type="signal peptide" evidence="1">
    <location>
        <begin position="1"/>
        <end position="20"/>
    </location>
</feature>
<dbReference type="OMA" id="ECEHSER"/>
<keyword evidence="1" id="KW-0732">Signal</keyword>
<dbReference type="Gene3D" id="3.40.50.620">
    <property type="entry name" value="HUPs"/>
    <property type="match status" value="1"/>
</dbReference>
<dbReference type="InterPro" id="IPR006015">
    <property type="entry name" value="Universal_stress_UspA"/>
</dbReference>
<sequence>MLITLVYILDSCELAAFAASSVVESVKKAQAEVSANILQRAISICKQNMVRAETLIFQGDPKDEICKAAEQSHVDMLVIGSRGLGGLKRAFLGSVSDYCAHHACCPVLIVKPPKHIK</sequence>
<dbReference type="SUPFAM" id="SSF52402">
    <property type="entry name" value="Adenine nucleotide alpha hydrolases-like"/>
    <property type="match status" value="1"/>
</dbReference>
<dbReference type="PANTHER" id="PTHR31964:SF124">
    <property type="entry name" value="ADENINE NUCLEOTIDE ALPHA HYDROLASES-LIKE SUPERFAMILY PROTEIN"/>
    <property type="match status" value="1"/>
</dbReference>
<dbReference type="AlphaFoldDB" id="A0A803MWC7"/>
<keyword evidence="4" id="KW-1185">Reference proteome</keyword>
<protein>
    <recommendedName>
        <fullName evidence="2">UspA domain-containing protein</fullName>
    </recommendedName>
</protein>
<dbReference type="Pfam" id="PF00582">
    <property type="entry name" value="Usp"/>
    <property type="match status" value="1"/>
</dbReference>
<dbReference type="CDD" id="cd23659">
    <property type="entry name" value="USP_At3g01520-like"/>
    <property type="match status" value="1"/>
</dbReference>
<evidence type="ECO:0000256" key="1">
    <source>
        <dbReference type="SAM" id="SignalP"/>
    </source>
</evidence>
<dbReference type="Gramene" id="AUR62036292-RA">
    <property type="protein sequence ID" value="AUR62036292-RA:cds"/>
    <property type="gene ID" value="AUR62036292"/>
</dbReference>
<evidence type="ECO:0000313" key="4">
    <source>
        <dbReference type="Proteomes" id="UP000596660"/>
    </source>
</evidence>
<evidence type="ECO:0000313" key="3">
    <source>
        <dbReference type="EnsemblPlants" id="AUR62036292-RA:cds"/>
    </source>
</evidence>
<dbReference type="InterPro" id="IPR006016">
    <property type="entry name" value="UspA"/>
</dbReference>
<reference evidence="3" key="2">
    <citation type="submission" date="2021-03" db="UniProtKB">
        <authorList>
            <consortium name="EnsemblPlants"/>
        </authorList>
    </citation>
    <scope>IDENTIFICATION</scope>
</reference>
<accession>A0A803MWC7</accession>
<name>A0A803MWC7_CHEQI</name>
<proteinExistence type="predicted"/>
<dbReference type="EnsemblPlants" id="AUR62036292-RA">
    <property type="protein sequence ID" value="AUR62036292-RA:cds"/>
    <property type="gene ID" value="AUR62036292"/>
</dbReference>
<dbReference type="PANTHER" id="PTHR31964">
    <property type="entry name" value="ADENINE NUCLEOTIDE ALPHA HYDROLASES-LIKE SUPERFAMILY PROTEIN"/>
    <property type="match status" value="1"/>
</dbReference>
<dbReference type="PRINTS" id="PR01438">
    <property type="entry name" value="UNVRSLSTRESS"/>
</dbReference>
<evidence type="ECO:0000259" key="2">
    <source>
        <dbReference type="Pfam" id="PF00582"/>
    </source>
</evidence>
<feature type="domain" description="UspA" evidence="2">
    <location>
        <begin position="3"/>
        <end position="111"/>
    </location>
</feature>
<feature type="chain" id="PRO_5031057612" description="UspA domain-containing protein" evidence="1">
    <location>
        <begin position="21"/>
        <end position="117"/>
    </location>
</feature>
<dbReference type="Proteomes" id="UP000596660">
    <property type="component" value="Unplaced"/>
</dbReference>
<organism evidence="3 4">
    <name type="scientific">Chenopodium quinoa</name>
    <name type="common">Quinoa</name>
    <dbReference type="NCBI Taxonomy" id="63459"/>
    <lineage>
        <taxon>Eukaryota</taxon>
        <taxon>Viridiplantae</taxon>
        <taxon>Streptophyta</taxon>
        <taxon>Embryophyta</taxon>
        <taxon>Tracheophyta</taxon>
        <taxon>Spermatophyta</taxon>
        <taxon>Magnoliopsida</taxon>
        <taxon>eudicotyledons</taxon>
        <taxon>Gunneridae</taxon>
        <taxon>Pentapetalae</taxon>
        <taxon>Caryophyllales</taxon>
        <taxon>Chenopodiaceae</taxon>
        <taxon>Chenopodioideae</taxon>
        <taxon>Atripliceae</taxon>
        <taxon>Chenopodium</taxon>
    </lineage>
</organism>